<evidence type="ECO:0000256" key="5">
    <source>
        <dbReference type="ARBA" id="ARBA00022692"/>
    </source>
</evidence>
<keyword evidence="5 8" id="KW-0812">Transmembrane</keyword>
<evidence type="ECO:0000256" key="3">
    <source>
        <dbReference type="ARBA" id="ARBA00022448"/>
    </source>
</evidence>
<proteinExistence type="inferred from homology"/>
<gene>
    <name evidence="9" type="ORF">SAMN05660742_101260</name>
</gene>
<comment type="function">
    <text evidence="8">Uptake of L-lactate across the membrane. Can also transport D-lactate and glycolate.</text>
</comment>
<feature type="transmembrane region" description="Helical" evidence="8">
    <location>
        <begin position="13"/>
        <end position="32"/>
    </location>
</feature>
<evidence type="ECO:0000256" key="6">
    <source>
        <dbReference type="ARBA" id="ARBA00022989"/>
    </source>
</evidence>
<accession>A0A1H6U8Z7</accession>
<dbReference type="Proteomes" id="UP000199662">
    <property type="component" value="Unassembled WGS sequence"/>
</dbReference>
<dbReference type="STRING" id="84035.SAMN05660742_101260"/>
<feature type="transmembrane region" description="Helical" evidence="8">
    <location>
        <begin position="70"/>
        <end position="92"/>
    </location>
</feature>
<sequence>MWQIVTHPFGTELSAIVAFLPLLWLLVSLGVWKMPAHKSCFFALIFSMALALAVWTMPMDLVLTGALDGAVLALWPILWVIFAAIFTYNITLQTGAMGKIEGLMASFSSDRRVQALLIAWGFGAFLEAAAGFGTAVAIPAAILIGLGFNPFFAAMLCLIANTVPVAFGAVGIPIITLAKVADLDVMRLTLAVAIQLTPFILIIPVALIRIMTKSFAGLKGVLGMALAAGIFFALPQLLVAIYMGPELAAIVGAVMSMLAVVVYNTVSPPKTVWRFPDEAAEDDKQVRFKTSVREQLTAWSPYIFLFVFILGTSNVICPMVSDLLGVVHTSLSIYSGPGGKPIDIAWILTPGTLIMIGALLGGFLQGISFSGVGSVLKKTCVQLQKTTITVVSIVALARVMSYSGMIGDIAVALAQVTGGFYPFIAPVIGALGTFVTGSDTNANVLFGALQKQTALQIGADPTWITAANTTGATAGKMISPQTIAIATSATGQIGMEGNLLRSTIGYCLCYTVLLGVWVYFVSVCQLF</sequence>
<comment type="subcellular location">
    <subcellularLocation>
        <location evidence="1 8">Cell membrane</location>
        <topology evidence="1 8">Multi-pass membrane protein</topology>
    </subcellularLocation>
</comment>
<dbReference type="EMBL" id="FNZK01000001">
    <property type="protein sequence ID" value="SEI86097.1"/>
    <property type="molecule type" value="Genomic_DNA"/>
</dbReference>
<evidence type="ECO:0000256" key="7">
    <source>
        <dbReference type="ARBA" id="ARBA00023136"/>
    </source>
</evidence>
<dbReference type="GO" id="GO:0015295">
    <property type="term" value="F:solute:proton symporter activity"/>
    <property type="evidence" value="ECO:0007669"/>
    <property type="project" value="TreeGrafter"/>
</dbReference>
<keyword evidence="4 8" id="KW-1003">Cell membrane</keyword>
<evidence type="ECO:0000256" key="1">
    <source>
        <dbReference type="ARBA" id="ARBA00004651"/>
    </source>
</evidence>
<dbReference type="NCBIfam" id="TIGR00795">
    <property type="entry name" value="lctP"/>
    <property type="match status" value="1"/>
</dbReference>
<dbReference type="PANTHER" id="PTHR30003">
    <property type="entry name" value="L-LACTATE PERMEASE"/>
    <property type="match status" value="1"/>
</dbReference>
<feature type="transmembrane region" description="Helical" evidence="8">
    <location>
        <begin position="220"/>
        <end position="241"/>
    </location>
</feature>
<name>A0A1H6U8Z7_9FIRM</name>
<keyword evidence="3 8" id="KW-0813">Transport</keyword>
<feature type="transmembrane region" description="Helical" evidence="8">
    <location>
        <begin position="503"/>
        <end position="522"/>
    </location>
</feature>
<feature type="transmembrane region" description="Helical" evidence="8">
    <location>
        <begin position="344"/>
        <end position="364"/>
    </location>
</feature>
<dbReference type="InterPro" id="IPR003804">
    <property type="entry name" value="Lactate_perm"/>
</dbReference>
<dbReference type="PANTHER" id="PTHR30003:SF0">
    <property type="entry name" value="GLYCOLATE PERMEASE GLCA-RELATED"/>
    <property type="match status" value="1"/>
</dbReference>
<dbReference type="Pfam" id="PF02652">
    <property type="entry name" value="Lactate_perm"/>
    <property type="match status" value="1"/>
</dbReference>
<evidence type="ECO:0000313" key="9">
    <source>
        <dbReference type="EMBL" id="SEI86097.1"/>
    </source>
</evidence>
<keyword evidence="7 8" id="KW-0472">Membrane</keyword>
<evidence type="ECO:0000256" key="8">
    <source>
        <dbReference type="RuleBase" id="RU365092"/>
    </source>
</evidence>
<comment type="caution">
    <text evidence="8">Lacks conserved residue(s) required for the propagation of feature annotation.</text>
</comment>
<feature type="transmembrane region" description="Helical" evidence="8">
    <location>
        <begin position="247"/>
        <end position="266"/>
    </location>
</feature>
<feature type="transmembrane region" description="Helical" evidence="8">
    <location>
        <begin position="39"/>
        <end position="58"/>
    </location>
</feature>
<keyword evidence="10" id="KW-1185">Reference proteome</keyword>
<comment type="similarity">
    <text evidence="2 8">Belongs to the lactate permease family.</text>
</comment>
<organism evidence="9 10">
    <name type="scientific">Propionispira arboris</name>
    <dbReference type="NCBI Taxonomy" id="84035"/>
    <lineage>
        <taxon>Bacteria</taxon>
        <taxon>Bacillati</taxon>
        <taxon>Bacillota</taxon>
        <taxon>Negativicutes</taxon>
        <taxon>Selenomonadales</taxon>
        <taxon>Selenomonadaceae</taxon>
        <taxon>Propionispira</taxon>
    </lineage>
</organism>
<evidence type="ECO:0000256" key="2">
    <source>
        <dbReference type="ARBA" id="ARBA00010100"/>
    </source>
</evidence>
<dbReference type="GO" id="GO:0015129">
    <property type="term" value="F:lactate transmembrane transporter activity"/>
    <property type="evidence" value="ECO:0007669"/>
    <property type="project" value="UniProtKB-UniRule"/>
</dbReference>
<feature type="transmembrane region" description="Helical" evidence="8">
    <location>
        <begin position="302"/>
        <end position="324"/>
    </location>
</feature>
<feature type="transmembrane region" description="Helical" evidence="8">
    <location>
        <begin position="113"/>
        <end position="132"/>
    </location>
</feature>
<evidence type="ECO:0000256" key="4">
    <source>
        <dbReference type="ARBA" id="ARBA00022475"/>
    </source>
</evidence>
<evidence type="ECO:0000313" key="10">
    <source>
        <dbReference type="Proteomes" id="UP000199662"/>
    </source>
</evidence>
<dbReference type="RefSeq" id="WP_091828491.1">
    <property type="nucleotide sequence ID" value="NZ_FNZK01000001.1"/>
</dbReference>
<feature type="transmembrane region" description="Helical" evidence="8">
    <location>
        <begin position="187"/>
        <end position="208"/>
    </location>
</feature>
<reference evidence="9 10" key="1">
    <citation type="submission" date="2016-10" db="EMBL/GenBank/DDBJ databases">
        <authorList>
            <person name="de Groot N.N."/>
        </authorList>
    </citation>
    <scope>NUCLEOTIDE SEQUENCE [LARGE SCALE GENOMIC DNA]</scope>
    <source>
        <strain evidence="9 10">DSM 2179</strain>
    </source>
</reference>
<keyword evidence="6 8" id="KW-1133">Transmembrane helix</keyword>
<protein>
    <recommendedName>
        <fullName evidence="8">L-lactate permease</fullName>
    </recommendedName>
</protein>
<dbReference type="GO" id="GO:0005886">
    <property type="term" value="C:plasma membrane"/>
    <property type="evidence" value="ECO:0007669"/>
    <property type="project" value="UniProtKB-SubCell"/>
</dbReference>
<dbReference type="AlphaFoldDB" id="A0A1H6U8Z7"/>